<keyword evidence="1" id="KW-1133">Transmembrane helix</keyword>
<keyword evidence="1" id="KW-0812">Transmembrane</keyword>
<dbReference type="RefSeq" id="WP_188671799.1">
    <property type="nucleotide sequence ID" value="NZ_BMGP01000001.1"/>
</dbReference>
<keyword evidence="3" id="KW-1185">Reference proteome</keyword>
<evidence type="ECO:0000256" key="1">
    <source>
        <dbReference type="SAM" id="Phobius"/>
    </source>
</evidence>
<proteinExistence type="predicted"/>
<feature type="transmembrane region" description="Helical" evidence="1">
    <location>
        <begin position="12"/>
        <end position="36"/>
    </location>
</feature>
<evidence type="ECO:0000313" key="3">
    <source>
        <dbReference type="Proteomes" id="UP000598775"/>
    </source>
</evidence>
<gene>
    <name evidence="2" type="ORF">GCM10011399_00100</name>
</gene>
<protein>
    <recommendedName>
        <fullName evidence="4">Alkaline shock response membrane anchor protein AmaP</fullName>
    </recommendedName>
</protein>
<feature type="transmembrane region" description="Helical" evidence="1">
    <location>
        <begin position="67"/>
        <end position="87"/>
    </location>
</feature>
<evidence type="ECO:0000313" key="2">
    <source>
        <dbReference type="EMBL" id="GGF10209.1"/>
    </source>
</evidence>
<evidence type="ECO:0008006" key="4">
    <source>
        <dbReference type="Google" id="ProtNLM"/>
    </source>
</evidence>
<accession>A0A917EV67</accession>
<organism evidence="2 3">
    <name type="scientific">Subtercola lobariae</name>
    <dbReference type="NCBI Taxonomy" id="1588641"/>
    <lineage>
        <taxon>Bacteria</taxon>
        <taxon>Bacillati</taxon>
        <taxon>Actinomycetota</taxon>
        <taxon>Actinomycetes</taxon>
        <taxon>Micrococcales</taxon>
        <taxon>Microbacteriaceae</taxon>
        <taxon>Subtercola</taxon>
    </lineage>
</organism>
<keyword evidence="1" id="KW-0472">Membrane</keyword>
<sequence length="201" mass="21275">MNTTNRGANRLVIIVAGVIVLALGAVAIALALPTVIRAQWRDGSNQATRTIVDWLQQTPLSGPGTSWLWLIGLAALVVLLVLLLVFISRQGKGHTSTLATPPPTENGLTVVDSSVAVGLLNDALADRPEFVSSSVSTYLVKKRPVLKIAVTCRRGVSPHEVATMVSTQLGALDALLGIRIPAFVQISGGFRARVSRATRLQ</sequence>
<reference evidence="2 3" key="1">
    <citation type="journal article" date="2014" name="Int. J. Syst. Evol. Microbiol.">
        <title>Complete genome sequence of Corynebacterium casei LMG S-19264T (=DSM 44701T), isolated from a smear-ripened cheese.</title>
        <authorList>
            <consortium name="US DOE Joint Genome Institute (JGI-PGF)"/>
            <person name="Walter F."/>
            <person name="Albersmeier A."/>
            <person name="Kalinowski J."/>
            <person name="Ruckert C."/>
        </authorList>
    </citation>
    <scope>NUCLEOTIDE SEQUENCE [LARGE SCALE GENOMIC DNA]</scope>
    <source>
        <strain evidence="2 3">CGMCC 1.12976</strain>
    </source>
</reference>
<name>A0A917EV67_9MICO</name>
<dbReference type="Proteomes" id="UP000598775">
    <property type="component" value="Unassembled WGS sequence"/>
</dbReference>
<comment type="caution">
    <text evidence="2">The sequence shown here is derived from an EMBL/GenBank/DDBJ whole genome shotgun (WGS) entry which is preliminary data.</text>
</comment>
<dbReference type="EMBL" id="BMGP01000001">
    <property type="protein sequence ID" value="GGF10209.1"/>
    <property type="molecule type" value="Genomic_DNA"/>
</dbReference>
<dbReference type="AlphaFoldDB" id="A0A917EV67"/>